<comment type="caution">
    <text evidence="6">The sequence shown here is derived from an EMBL/GenBank/DDBJ whole genome shotgun (WGS) entry which is preliminary data.</text>
</comment>
<dbReference type="EC" id="2.7.7.65" evidence="2"/>
<dbReference type="InterPro" id="IPR050469">
    <property type="entry name" value="Diguanylate_Cyclase"/>
</dbReference>
<dbReference type="InterPro" id="IPR029787">
    <property type="entry name" value="Nucleotide_cyclase"/>
</dbReference>
<feature type="domain" description="GGDEF" evidence="5">
    <location>
        <begin position="425"/>
        <end position="559"/>
    </location>
</feature>
<gene>
    <name evidence="6" type="ORF">EOE65_05875</name>
</gene>
<organism evidence="6 7">
    <name type="scientific">Neptunomonas marina</name>
    <dbReference type="NCBI Taxonomy" id="1815562"/>
    <lineage>
        <taxon>Bacteria</taxon>
        <taxon>Pseudomonadati</taxon>
        <taxon>Pseudomonadota</taxon>
        <taxon>Gammaproteobacteria</taxon>
        <taxon>Oceanospirillales</taxon>
        <taxon>Oceanospirillaceae</taxon>
        <taxon>Neptunomonas</taxon>
    </lineage>
</organism>
<evidence type="ECO:0000256" key="1">
    <source>
        <dbReference type="ARBA" id="ARBA00001946"/>
    </source>
</evidence>
<dbReference type="CDD" id="cd01949">
    <property type="entry name" value="GGDEF"/>
    <property type="match status" value="1"/>
</dbReference>
<evidence type="ECO:0000256" key="4">
    <source>
        <dbReference type="SAM" id="SignalP"/>
    </source>
</evidence>
<dbReference type="PANTHER" id="PTHR45138">
    <property type="entry name" value="REGULATORY COMPONENTS OF SENSORY TRANSDUCTION SYSTEM"/>
    <property type="match status" value="1"/>
</dbReference>
<dbReference type="InterPro" id="IPR043128">
    <property type="entry name" value="Rev_trsase/Diguanyl_cyclase"/>
</dbReference>
<dbReference type="SMART" id="SM00267">
    <property type="entry name" value="GGDEF"/>
    <property type="match status" value="1"/>
</dbReference>
<evidence type="ECO:0000313" key="7">
    <source>
        <dbReference type="Proteomes" id="UP000282818"/>
    </source>
</evidence>
<dbReference type="PANTHER" id="PTHR45138:SF9">
    <property type="entry name" value="DIGUANYLATE CYCLASE DGCM-RELATED"/>
    <property type="match status" value="1"/>
</dbReference>
<accession>A0A437QAJ3</accession>
<evidence type="ECO:0000256" key="3">
    <source>
        <dbReference type="ARBA" id="ARBA00034247"/>
    </source>
</evidence>
<evidence type="ECO:0000259" key="5">
    <source>
        <dbReference type="PROSITE" id="PS50887"/>
    </source>
</evidence>
<dbReference type="FunFam" id="3.30.70.270:FF:000001">
    <property type="entry name" value="Diguanylate cyclase domain protein"/>
    <property type="match status" value="1"/>
</dbReference>
<comment type="cofactor">
    <cofactor evidence="1">
        <name>Mg(2+)</name>
        <dbReference type="ChEBI" id="CHEBI:18420"/>
    </cofactor>
</comment>
<name>A0A437QAJ3_9GAMM</name>
<keyword evidence="4" id="KW-0732">Signal</keyword>
<dbReference type="Gene3D" id="3.30.70.270">
    <property type="match status" value="1"/>
</dbReference>
<comment type="catalytic activity">
    <reaction evidence="3">
        <text>2 GTP = 3',3'-c-di-GMP + 2 diphosphate</text>
        <dbReference type="Rhea" id="RHEA:24898"/>
        <dbReference type="ChEBI" id="CHEBI:33019"/>
        <dbReference type="ChEBI" id="CHEBI:37565"/>
        <dbReference type="ChEBI" id="CHEBI:58805"/>
        <dbReference type="EC" id="2.7.7.65"/>
    </reaction>
</comment>
<dbReference type="EMBL" id="SACQ01000002">
    <property type="protein sequence ID" value="RVU31507.1"/>
    <property type="molecule type" value="Genomic_DNA"/>
</dbReference>
<dbReference type="Pfam" id="PF00990">
    <property type="entry name" value="GGDEF"/>
    <property type="match status" value="1"/>
</dbReference>
<dbReference type="InterPro" id="IPR000160">
    <property type="entry name" value="GGDEF_dom"/>
</dbReference>
<dbReference type="PROSITE" id="PS50887">
    <property type="entry name" value="GGDEF"/>
    <property type="match status" value="1"/>
</dbReference>
<dbReference type="NCBIfam" id="TIGR00254">
    <property type="entry name" value="GGDEF"/>
    <property type="match status" value="1"/>
</dbReference>
<dbReference type="RefSeq" id="WP_127693366.1">
    <property type="nucleotide sequence ID" value="NZ_SACQ01000002.1"/>
</dbReference>
<feature type="chain" id="PRO_5019274511" description="diguanylate cyclase" evidence="4">
    <location>
        <begin position="27"/>
        <end position="573"/>
    </location>
</feature>
<dbReference type="AlphaFoldDB" id="A0A437QAJ3"/>
<keyword evidence="7" id="KW-1185">Reference proteome</keyword>
<dbReference type="GO" id="GO:0052621">
    <property type="term" value="F:diguanylate cyclase activity"/>
    <property type="evidence" value="ECO:0007669"/>
    <property type="project" value="UniProtKB-EC"/>
</dbReference>
<protein>
    <recommendedName>
        <fullName evidence="2">diguanylate cyclase</fullName>
        <ecNumber evidence="2">2.7.7.65</ecNumber>
    </recommendedName>
</protein>
<dbReference type="Proteomes" id="UP000282818">
    <property type="component" value="Unassembled WGS sequence"/>
</dbReference>
<proteinExistence type="predicted"/>
<reference evidence="6 7" key="1">
    <citation type="submission" date="2019-01" db="EMBL/GenBank/DDBJ databases">
        <authorList>
            <person name="Chen W.-M."/>
        </authorList>
    </citation>
    <scope>NUCLEOTIDE SEQUENCE [LARGE SCALE GENOMIC DNA]</scope>
    <source>
        <strain evidence="6 7">HPM-16</strain>
    </source>
</reference>
<evidence type="ECO:0000313" key="6">
    <source>
        <dbReference type="EMBL" id="RVU31507.1"/>
    </source>
</evidence>
<feature type="signal peptide" evidence="4">
    <location>
        <begin position="1"/>
        <end position="26"/>
    </location>
</feature>
<sequence>MKGHFLRHFLISLALMCAISSPVALASSTETSRHILVLLAYRIDLYWTQALISGLRDAQQESDVPVEFYFEYLDTKRLESRFTPAQLHSYLIDKYRDTPLSAVFMEPDTAEQMLIHNTSHLLEDKLVVVVGTDHQRIAPVEPFSYVVKRNLLQNNVALIQSLHPDVKKVVIAGGAGHTANWLRENALRLAHEQYPQLEIEVLPPLEPQAFIDALANQPDDAAILITTYLRSPAGLAYNTPAIAKQVLDKTSLPMYAIIDPLLGTGVIGGDLFNARESAYLAMKKTLASLEAGKKRFSTVILPNRYRFDAEALAEHEIDRAQLPLNAQLISAKPVVAHAADSTSSWLSVGFILASTALFFLYRERQKLSQELRSQHSMLEARVEQRTQALKMMAVTDSLTGLINRGEFYRNLKLELRHLRNGPEGNHFAIAMLDLDNFKRINDRFGHPAGDKVLISFASRCNQLTRGPDIIGRLGGEEFAILLPHTNLQQATSILERVRSEVATMRVDLDSGDTVSVTTSIGIVVVDTPSLSTREVMMHVDQMLYTAKTQGKNRVWASCTSTLNANKPKQAELV</sequence>
<evidence type="ECO:0000256" key="2">
    <source>
        <dbReference type="ARBA" id="ARBA00012528"/>
    </source>
</evidence>
<dbReference type="SUPFAM" id="SSF55073">
    <property type="entry name" value="Nucleotide cyclase"/>
    <property type="match status" value="1"/>
</dbReference>